<dbReference type="Proteomes" id="UP000006251">
    <property type="component" value="Unassembled WGS sequence"/>
</dbReference>
<dbReference type="EMBL" id="BAEQ01000042">
    <property type="protein sequence ID" value="GAC29182.1"/>
    <property type="molecule type" value="Genomic_DNA"/>
</dbReference>
<reference evidence="3" key="1">
    <citation type="journal article" date="2014" name="Environ. Microbiol.">
        <title>Comparative genomics of the marine bacterial genus Glaciecola reveals the high degree of genomic diversity and genomic characteristic for cold adaptation.</title>
        <authorList>
            <person name="Qin Q.L."/>
            <person name="Xie B.B."/>
            <person name="Yu Y."/>
            <person name="Shu Y.L."/>
            <person name="Rong J.C."/>
            <person name="Zhang Y.J."/>
            <person name="Zhao D.L."/>
            <person name="Chen X.L."/>
            <person name="Zhang X.Y."/>
            <person name="Chen B."/>
            <person name="Zhou B.C."/>
            <person name="Zhang Y.Z."/>
        </authorList>
    </citation>
    <scope>NUCLEOTIDE SEQUENCE [LARGE SCALE GENOMIC DNA]</scope>
    <source>
        <strain evidence="3">ACAM 615</strain>
    </source>
</reference>
<keyword evidence="3" id="KW-1185">Reference proteome</keyword>
<keyword evidence="1" id="KW-1133">Transmembrane helix</keyword>
<accession>K6ZFP2</accession>
<name>K6ZFP2_9ALTE</name>
<dbReference type="AlphaFoldDB" id="K6ZFP2"/>
<gene>
    <name evidence="2" type="ORF">GPAL_2321</name>
</gene>
<comment type="caution">
    <text evidence="2">The sequence shown here is derived from an EMBL/GenBank/DDBJ whole genome shotgun (WGS) entry which is preliminary data.</text>
</comment>
<protein>
    <submittedName>
        <fullName evidence="2">Uncharacterized protein</fullName>
    </submittedName>
</protein>
<evidence type="ECO:0000313" key="3">
    <source>
        <dbReference type="Proteomes" id="UP000006251"/>
    </source>
</evidence>
<organism evidence="2 3">
    <name type="scientific">Brumicola pallidula DSM 14239 = ACAM 615</name>
    <dbReference type="NCBI Taxonomy" id="1121922"/>
    <lineage>
        <taxon>Bacteria</taxon>
        <taxon>Pseudomonadati</taxon>
        <taxon>Pseudomonadota</taxon>
        <taxon>Gammaproteobacteria</taxon>
        <taxon>Alteromonadales</taxon>
        <taxon>Alteromonadaceae</taxon>
        <taxon>Brumicola</taxon>
    </lineage>
</organism>
<keyword evidence="1" id="KW-0472">Membrane</keyword>
<evidence type="ECO:0000256" key="1">
    <source>
        <dbReference type="SAM" id="Phobius"/>
    </source>
</evidence>
<proteinExistence type="predicted"/>
<feature type="transmembrane region" description="Helical" evidence="1">
    <location>
        <begin position="6"/>
        <end position="26"/>
    </location>
</feature>
<evidence type="ECO:0000313" key="2">
    <source>
        <dbReference type="EMBL" id="GAC29182.1"/>
    </source>
</evidence>
<sequence length="47" mass="5527">MPTFFLYVHFLILQNYLMLIALRLTLTSTSSITLSHPYLNRVLQSVR</sequence>
<keyword evidence="1" id="KW-0812">Transmembrane</keyword>